<organism evidence="1">
    <name type="scientific">marine metagenome</name>
    <dbReference type="NCBI Taxonomy" id="408172"/>
    <lineage>
        <taxon>unclassified sequences</taxon>
        <taxon>metagenomes</taxon>
        <taxon>ecological metagenomes</taxon>
    </lineage>
</organism>
<dbReference type="EMBL" id="UINC01219936">
    <property type="protein sequence ID" value="SVE47633.1"/>
    <property type="molecule type" value="Genomic_DNA"/>
</dbReference>
<feature type="non-terminal residue" evidence="1">
    <location>
        <position position="1"/>
    </location>
</feature>
<evidence type="ECO:0008006" key="2">
    <source>
        <dbReference type="Google" id="ProtNLM"/>
    </source>
</evidence>
<dbReference type="InterPro" id="IPR015946">
    <property type="entry name" value="KH_dom-like_a/b"/>
</dbReference>
<accession>A0A383DTP9</accession>
<reference evidence="1" key="1">
    <citation type="submission" date="2018-05" db="EMBL/GenBank/DDBJ databases">
        <authorList>
            <person name="Lanie J.A."/>
            <person name="Ng W.-L."/>
            <person name="Kazmierczak K.M."/>
            <person name="Andrzejewski T.M."/>
            <person name="Davidsen T.M."/>
            <person name="Wayne K.J."/>
            <person name="Tettelin H."/>
            <person name="Glass J.I."/>
            <person name="Rusch D."/>
            <person name="Podicherti R."/>
            <person name="Tsui H.-C.T."/>
            <person name="Winkler M.E."/>
        </authorList>
    </citation>
    <scope>NUCLEOTIDE SEQUENCE</scope>
</reference>
<proteinExistence type="predicted"/>
<gene>
    <name evidence="1" type="ORF">METZ01_LOCUS500487</name>
</gene>
<evidence type="ECO:0000313" key="1">
    <source>
        <dbReference type="EMBL" id="SVE47633.1"/>
    </source>
</evidence>
<sequence length="125" mass="13367">VVTVVGVAYRGNIALEDITVDFDVEPVELPNAIGFGVRELVTLKGNISEQERVRLERASRFCPVGQALTKGSMQVVDEVRWASGDVAAISAGLESLPQPDGALPTIPSGSVHAQYLLDTKEYDDA</sequence>
<dbReference type="InterPro" id="IPR036102">
    <property type="entry name" value="OsmC/Ohrsf"/>
</dbReference>
<dbReference type="SUPFAM" id="SSF82784">
    <property type="entry name" value="OsmC-like"/>
    <property type="match status" value="1"/>
</dbReference>
<protein>
    <recommendedName>
        <fullName evidence="2">OsmC family peroxiredoxin</fullName>
    </recommendedName>
</protein>
<feature type="non-terminal residue" evidence="1">
    <location>
        <position position="125"/>
    </location>
</feature>
<name>A0A383DTP9_9ZZZZ</name>
<dbReference type="AlphaFoldDB" id="A0A383DTP9"/>
<dbReference type="Gene3D" id="3.30.300.20">
    <property type="match status" value="1"/>
</dbReference>